<dbReference type="AlphaFoldDB" id="A0AAD4HAJ2"/>
<keyword evidence="2" id="KW-0418">Kinase</keyword>
<dbReference type="GO" id="GO:0005634">
    <property type="term" value="C:nucleus"/>
    <property type="evidence" value="ECO:0007669"/>
    <property type="project" value="TreeGrafter"/>
</dbReference>
<name>A0AAD4HAJ2_9FUNG</name>
<evidence type="ECO:0000259" key="1">
    <source>
        <dbReference type="PROSITE" id="PS50011"/>
    </source>
</evidence>
<dbReference type="InterPro" id="IPR000719">
    <property type="entry name" value="Prot_kinase_dom"/>
</dbReference>
<dbReference type="Gene3D" id="1.10.510.10">
    <property type="entry name" value="Transferase(Phosphotransferase) domain 1"/>
    <property type="match status" value="1"/>
</dbReference>
<dbReference type="PROSITE" id="PS50011">
    <property type="entry name" value="PROTEIN_KINASE_DOM"/>
    <property type="match status" value="1"/>
</dbReference>
<reference evidence="2" key="1">
    <citation type="journal article" date="2020" name="Fungal Divers.">
        <title>Resolving the Mortierellaceae phylogeny through synthesis of multi-gene phylogenetics and phylogenomics.</title>
        <authorList>
            <person name="Vandepol N."/>
            <person name="Liber J."/>
            <person name="Desiro A."/>
            <person name="Na H."/>
            <person name="Kennedy M."/>
            <person name="Barry K."/>
            <person name="Grigoriev I.V."/>
            <person name="Miller A.N."/>
            <person name="O'Donnell K."/>
            <person name="Stajich J.E."/>
            <person name="Bonito G."/>
        </authorList>
    </citation>
    <scope>NUCLEOTIDE SEQUENCE</scope>
    <source>
        <strain evidence="2">NRRL 28262</strain>
    </source>
</reference>
<dbReference type="Pfam" id="PF00069">
    <property type="entry name" value="Pkinase"/>
    <property type="match status" value="1"/>
</dbReference>
<dbReference type="GO" id="GO:0004672">
    <property type="term" value="F:protein kinase activity"/>
    <property type="evidence" value="ECO:0007669"/>
    <property type="project" value="InterPro"/>
</dbReference>
<dbReference type="EMBL" id="JAAAIL010000160">
    <property type="protein sequence ID" value="KAG0278926.1"/>
    <property type="molecule type" value="Genomic_DNA"/>
</dbReference>
<dbReference type="Gene3D" id="3.30.200.20">
    <property type="entry name" value="Phosphorylase Kinase, domain 1"/>
    <property type="match status" value="1"/>
</dbReference>
<dbReference type="InterPro" id="IPR011009">
    <property type="entry name" value="Kinase-like_dom_sf"/>
</dbReference>
<gene>
    <name evidence="2" type="primary">CDK2</name>
    <name evidence="2" type="ORF">BGZ95_002771</name>
</gene>
<evidence type="ECO:0000313" key="3">
    <source>
        <dbReference type="Proteomes" id="UP001194580"/>
    </source>
</evidence>
<dbReference type="Proteomes" id="UP001194580">
    <property type="component" value="Unassembled WGS sequence"/>
</dbReference>
<dbReference type="GO" id="GO:0005524">
    <property type="term" value="F:ATP binding"/>
    <property type="evidence" value="ECO:0007669"/>
    <property type="project" value="InterPro"/>
</dbReference>
<dbReference type="PANTHER" id="PTHR24345">
    <property type="entry name" value="SERINE/THREONINE-PROTEIN KINASE PLK"/>
    <property type="match status" value="1"/>
</dbReference>
<comment type="caution">
    <text evidence="2">The sequence shown here is derived from an EMBL/GenBank/DDBJ whole genome shotgun (WGS) entry which is preliminary data.</text>
</comment>
<organism evidence="2 3">
    <name type="scientific">Linnemannia exigua</name>
    <dbReference type="NCBI Taxonomy" id="604196"/>
    <lineage>
        <taxon>Eukaryota</taxon>
        <taxon>Fungi</taxon>
        <taxon>Fungi incertae sedis</taxon>
        <taxon>Mucoromycota</taxon>
        <taxon>Mortierellomycotina</taxon>
        <taxon>Mortierellomycetes</taxon>
        <taxon>Mortierellales</taxon>
        <taxon>Mortierellaceae</taxon>
        <taxon>Linnemannia</taxon>
    </lineage>
</organism>
<dbReference type="SUPFAM" id="SSF56112">
    <property type="entry name" value="Protein kinase-like (PK-like)"/>
    <property type="match status" value="1"/>
</dbReference>
<proteinExistence type="predicted"/>
<keyword evidence="2" id="KW-0808">Transferase</keyword>
<sequence>MPIAPMLNIICLTAIDRKRLVTQEEELGQAIAEYSLYQGLVHEHIVQVLESFENQTFLNMIMEGCVKPLWAPPAVMPSLPLPLAKKVLKGVALGFQFLHQHRVLHRDLKPQDILLTEKGAKVADFGLALQNL</sequence>
<evidence type="ECO:0000313" key="2">
    <source>
        <dbReference type="EMBL" id="KAG0278926.1"/>
    </source>
</evidence>
<accession>A0AAD4HAJ2</accession>
<feature type="domain" description="Protein kinase" evidence="1">
    <location>
        <begin position="1"/>
        <end position="132"/>
    </location>
</feature>
<protein>
    <submittedName>
        <fullName evidence="2">Cyclin-dependent kinase 2</fullName>
    </submittedName>
</protein>
<keyword evidence="3" id="KW-1185">Reference proteome</keyword>